<name>A0ABS9KA08_9BACT</name>
<keyword evidence="3" id="KW-1185">Reference proteome</keyword>
<feature type="domain" description="Peptidase C39-like" evidence="1">
    <location>
        <begin position="84"/>
        <end position="171"/>
    </location>
</feature>
<comment type="caution">
    <text evidence="2">The sequence shown here is derived from an EMBL/GenBank/DDBJ whole genome shotgun (WGS) entry which is preliminary data.</text>
</comment>
<proteinExistence type="predicted"/>
<evidence type="ECO:0000313" key="2">
    <source>
        <dbReference type="EMBL" id="MCG2587685.1"/>
    </source>
</evidence>
<dbReference type="InterPro" id="IPR039564">
    <property type="entry name" value="Peptidase_C39-like"/>
</dbReference>
<reference evidence="2" key="1">
    <citation type="submission" date="2022-01" db="EMBL/GenBank/DDBJ databases">
        <authorList>
            <person name="Wang Y."/>
        </authorList>
    </citation>
    <scope>NUCLEOTIDE SEQUENCE</scope>
    <source>
        <strain evidence="2">WB101</strain>
    </source>
</reference>
<sequence length="210" mass="24027">MHTLYQFYGDSIELNTIINEVHHLKDGGTLGALLAVHALNRGYNTTIYSYNLQVFDPTWFDKDSDFLIERLQKQMVFKKDPKLQTAASAYLDFLHLGGKVKFKDLRSNVITKYLQNEQPIMVGLSATYLYKSAREFGPNMDYDDLRGEPSGHFVLLHGYDSKTREVFIADPIIKNPLKEGQLYKMNIDRVMNAILLGIVTYDANLIIITP</sequence>
<organism evidence="2 3">
    <name type="scientific">Rhodohalobacter sulfatireducens</name>
    <dbReference type="NCBI Taxonomy" id="2911366"/>
    <lineage>
        <taxon>Bacteria</taxon>
        <taxon>Pseudomonadati</taxon>
        <taxon>Balneolota</taxon>
        <taxon>Balneolia</taxon>
        <taxon>Balneolales</taxon>
        <taxon>Balneolaceae</taxon>
        <taxon>Rhodohalobacter</taxon>
    </lineage>
</organism>
<protein>
    <submittedName>
        <fullName evidence="2">C39 family peptidase</fullName>
    </submittedName>
</protein>
<gene>
    <name evidence="2" type="ORF">L6773_03840</name>
</gene>
<dbReference type="EMBL" id="JAKLWS010000003">
    <property type="protein sequence ID" value="MCG2587685.1"/>
    <property type="molecule type" value="Genomic_DNA"/>
</dbReference>
<reference evidence="2" key="2">
    <citation type="submission" date="2024-05" db="EMBL/GenBank/DDBJ databases">
        <title>Rhodohalobacter halophilus gen. nov., sp. nov., a moderately halophilic member of the family Balneolaceae.</title>
        <authorList>
            <person name="Xia J."/>
        </authorList>
    </citation>
    <scope>NUCLEOTIDE SEQUENCE</scope>
    <source>
        <strain evidence="2">WB101</strain>
    </source>
</reference>
<dbReference type="Gene3D" id="3.90.70.10">
    <property type="entry name" value="Cysteine proteinases"/>
    <property type="match status" value="1"/>
</dbReference>
<accession>A0ABS9KA08</accession>
<evidence type="ECO:0000313" key="3">
    <source>
        <dbReference type="Proteomes" id="UP001165366"/>
    </source>
</evidence>
<dbReference type="Pfam" id="PF13529">
    <property type="entry name" value="Peptidase_C39_2"/>
    <property type="match status" value="1"/>
</dbReference>
<dbReference type="Proteomes" id="UP001165366">
    <property type="component" value="Unassembled WGS sequence"/>
</dbReference>
<evidence type="ECO:0000259" key="1">
    <source>
        <dbReference type="Pfam" id="PF13529"/>
    </source>
</evidence>